<name>A0A915ECG6_9BILA</name>
<reference evidence="3" key="1">
    <citation type="submission" date="2022-11" db="UniProtKB">
        <authorList>
            <consortium name="WormBaseParasite"/>
        </authorList>
    </citation>
    <scope>IDENTIFICATION</scope>
</reference>
<keyword evidence="2" id="KW-1185">Reference proteome</keyword>
<accession>A0A915ECG6</accession>
<proteinExistence type="predicted"/>
<sequence length="75" mass="8444">MKKAKENSGVTINSRTNDPSEDDVADDSDKITRIHISSQPESLATHSNPPTKYSQVIFCWMATIKTIPIQERQKN</sequence>
<organism evidence="2 3">
    <name type="scientific">Ditylenchus dipsaci</name>
    <dbReference type="NCBI Taxonomy" id="166011"/>
    <lineage>
        <taxon>Eukaryota</taxon>
        <taxon>Metazoa</taxon>
        <taxon>Ecdysozoa</taxon>
        <taxon>Nematoda</taxon>
        <taxon>Chromadorea</taxon>
        <taxon>Rhabditida</taxon>
        <taxon>Tylenchina</taxon>
        <taxon>Tylenchomorpha</taxon>
        <taxon>Sphaerularioidea</taxon>
        <taxon>Anguinidae</taxon>
        <taxon>Anguininae</taxon>
        <taxon>Ditylenchus</taxon>
    </lineage>
</organism>
<dbReference type="Proteomes" id="UP000887574">
    <property type="component" value="Unplaced"/>
</dbReference>
<dbReference type="AlphaFoldDB" id="A0A915ECG6"/>
<feature type="region of interest" description="Disordered" evidence="1">
    <location>
        <begin position="1"/>
        <end position="50"/>
    </location>
</feature>
<feature type="compositionally biased region" description="Polar residues" evidence="1">
    <location>
        <begin position="8"/>
        <end position="17"/>
    </location>
</feature>
<evidence type="ECO:0000256" key="1">
    <source>
        <dbReference type="SAM" id="MobiDB-lite"/>
    </source>
</evidence>
<evidence type="ECO:0000313" key="2">
    <source>
        <dbReference type="Proteomes" id="UP000887574"/>
    </source>
</evidence>
<protein>
    <submittedName>
        <fullName evidence="3">Uncharacterized protein</fullName>
    </submittedName>
</protein>
<evidence type="ECO:0000313" key="3">
    <source>
        <dbReference type="WBParaSite" id="jg4395"/>
    </source>
</evidence>
<feature type="compositionally biased region" description="Polar residues" evidence="1">
    <location>
        <begin position="35"/>
        <end position="50"/>
    </location>
</feature>
<dbReference type="WBParaSite" id="jg4395">
    <property type="protein sequence ID" value="jg4395"/>
    <property type="gene ID" value="jg4395"/>
</dbReference>